<organism evidence="4 5">
    <name type="scientific">Rhodotorula paludigena</name>
    <dbReference type="NCBI Taxonomy" id="86838"/>
    <lineage>
        <taxon>Eukaryota</taxon>
        <taxon>Fungi</taxon>
        <taxon>Dikarya</taxon>
        <taxon>Basidiomycota</taxon>
        <taxon>Pucciniomycotina</taxon>
        <taxon>Microbotryomycetes</taxon>
        <taxon>Sporidiobolales</taxon>
        <taxon>Sporidiobolaceae</taxon>
        <taxon>Rhodotorula</taxon>
    </lineage>
</organism>
<name>A0AAV5GGH5_9BASI</name>
<keyword evidence="5" id="KW-1185">Reference proteome</keyword>
<dbReference type="PANTHER" id="PTHR28069:SF1">
    <property type="entry name" value="PROTEIN MSS51, MITOCHONDRIAL"/>
    <property type="match status" value="1"/>
</dbReference>
<feature type="domain" description="Mitochondrial splicing suppressor 51-like C-terminal" evidence="3">
    <location>
        <begin position="211"/>
        <end position="437"/>
    </location>
</feature>
<sequence>MASRIARQTRLVHGTRAAAPFAPAPPRRSLFGWGKKKAAEQLPKPVLSQDNLFHPLSQSPFPEMRAKGDRIRAAAYCPVSLDKYGEKVHVAFECPDCGYPTHASEQRWKEDENHARYWPRLREANEDEHDLRSGRELTEFRLPGEQPYEEAVSMGNWDVFLYTRGFPSIETERSRRHVSKLLTYPITIGSVLHENSPYTLRNQRLLPEGLRSLLALRRTLHPPEKESSASAALPPAPVRIFILGARAESSLPTHVLAQISHLFPAIPLHLIFIGPEAYIPPPAAPRSPFARSASPASSPTPADAPADSSVSSVYGVPSHTRIEHDGRLTVTSLRCNYSDVHDLLGPFDPYQDVFFAFSPGFGFPDEHDPTRTQLETNWKSAVASILETKCALFCTGFSPADIERDVVALDRAEGIRGEFDWLVTPGENVFGSEKWEIAEFDPRVAVKTNWGVWGIRGKRYEVRGATVDEEA</sequence>
<dbReference type="Pfam" id="PF13824">
    <property type="entry name" value="zf-Mss51"/>
    <property type="match status" value="1"/>
</dbReference>
<protein>
    <recommendedName>
        <fullName evidence="6">Zinc-finger of mitochondrial splicing suppressor 51-domain-containing protein</fullName>
    </recommendedName>
</protein>
<gene>
    <name evidence="4" type="ORF">Rhopal_001642-T1</name>
</gene>
<evidence type="ECO:0000259" key="3">
    <source>
        <dbReference type="Pfam" id="PF20179"/>
    </source>
</evidence>
<dbReference type="Pfam" id="PF20179">
    <property type="entry name" value="MSS51_C"/>
    <property type="match status" value="1"/>
</dbReference>
<reference evidence="4 5" key="1">
    <citation type="submission" date="2021-12" db="EMBL/GenBank/DDBJ databases">
        <title>High titer production of polyol ester of fatty acids by Rhodotorula paludigena BS15 towards product separation-free biomass refinery.</title>
        <authorList>
            <person name="Mano J."/>
            <person name="Ono H."/>
            <person name="Tanaka T."/>
            <person name="Naito K."/>
            <person name="Sushida H."/>
            <person name="Ike M."/>
            <person name="Tokuyasu K."/>
            <person name="Kitaoka M."/>
        </authorList>
    </citation>
    <scope>NUCLEOTIDE SEQUENCE [LARGE SCALE GENOMIC DNA]</scope>
    <source>
        <strain evidence="4 5">BS15</strain>
    </source>
</reference>
<dbReference type="AlphaFoldDB" id="A0AAV5GGH5"/>
<comment type="caution">
    <text evidence="4">The sequence shown here is derived from an EMBL/GenBank/DDBJ whole genome shotgun (WGS) entry which is preliminary data.</text>
</comment>
<dbReference type="Proteomes" id="UP001342314">
    <property type="component" value="Unassembled WGS sequence"/>
</dbReference>
<evidence type="ECO:0000256" key="1">
    <source>
        <dbReference type="SAM" id="MobiDB-lite"/>
    </source>
</evidence>
<dbReference type="PANTHER" id="PTHR28069">
    <property type="entry name" value="GH20023P"/>
    <property type="match status" value="1"/>
</dbReference>
<evidence type="ECO:0000259" key="2">
    <source>
        <dbReference type="Pfam" id="PF13824"/>
    </source>
</evidence>
<dbReference type="EMBL" id="BQKY01000003">
    <property type="protein sequence ID" value="GJN88676.1"/>
    <property type="molecule type" value="Genomic_DNA"/>
</dbReference>
<accession>A0AAV5GGH5</accession>
<feature type="domain" description="Mitochondrial splicing suppressor 51 zinc-finger" evidence="2">
    <location>
        <begin position="76"/>
        <end position="131"/>
    </location>
</feature>
<evidence type="ECO:0000313" key="4">
    <source>
        <dbReference type="EMBL" id="GJN88676.1"/>
    </source>
</evidence>
<dbReference type="InterPro" id="IPR032717">
    <property type="entry name" value="Mss51_Znf"/>
</dbReference>
<feature type="compositionally biased region" description="Low complexity" evidence="1">
    <location>
        <begin position="286"/>
        <end position="310"/>
    </location>
</feature>
<evidence type="ECO:0000313" key="5">
    <source>
        <dbReference type="Proteomes" id="UP001342314"/>
    </source>
</evidence>
<evidence type="ECO:0008006" key="6">
    <source>
        <dbReference type="Google" id="ProtNLM"/>
    </source>
</evidence>
<proteinExistence type="predicted"/>
<dbReference type="InterPro" id="IPR046824">
    <property type="entry name" value="Mss51-like_C"/>
</dbReference>
<feature type="region of interest" description="Disordered" evidence="1">
    <location>
        <begin position="285"/>
        <end position="310"/>
    </location>
</feature>